<feature type="domain" description="BIG2" evidence="2">
    <location>
        <begin position="48"/>
        <end position="129"/>
    </location>
</feature>
<dbReference type="SUPFAM" id="SSF51126">
    <property type="entry name" value="Pectin lyase-like"/>
    <property type="match status" value="2"/>
</dbReference>
<dbReference type="Proteomes" id="UP000234950">
    <property type="component" value="Unassembled WGS sequence"/>
</dbReference>
<evidence type="ECO:0000313" key="3">
    <source>
        <dbReference type="EMBL" id="PLS01103.1"/>
    </source>
</evidence>
<keyword evidence="1" id="KW-0472">Membrane</keyword>
<keyword evidence="1" id="KW-1133">Transmembrane helix</keyword>
<proteinExistence type="predicted"/>
<dbReference type="Pfam" id="PF13229">
    <property type="entry name" value="Beta_helix"/>
    <property type="match status" value="1"/>
</dbReference>
<evidence type="ECO:0000256" key="1">
    <source>
        <dbReference type="SAM" id="Phobius"/>
    </source>
</evidence>
<reference evidence="3 4" key="1">
    <citation type="submission" date="2017-11" db="EMBL/GenBank/DDBJ databases">
        <title>Comparitive Functional Genomics of Dry Heat Resistant strains isolated from the Viking Spacecraft.</title>
        <authorList>
            <person name="Seuylemezian A."/>
            <person name="Cooper K."/>
            <person name="Vaishampayan P."/>
        </authorList>
    </citation>
    <scope>NUCLEOTIDE SEQUENCE [LARGE SCALE GENOMIC DNA]</scope>
    <source>
        <strain evidence="3 4">V32-6</strain>
    </source>
</reference>
<dbReference type="SUPFAM" id="SSF49373">
    <property type="entry name" value="Invasin/intimin cell-adhesion fragments"/>
    <property type="match status" value="1"/>
</dbReference>
<dbReference type="InterPro" id="IPR003343">
    <property type="entry name" value="Big_2"/>
</dbReference>
<dbReference type="InterPro" id="IPR006626">
    <property type="entry name" value="PbH1"/>
</dbReference>
<accession>A0A2N5H6F4</accession>
<dbReference type="InterPro" id="IPR011050">
    <property type="entry name" value="Pectin_lyase_fold/virulence"/>
</dbReference>
<feature type="transmembrane region" description="Helical" evidence="1">
    <location>
        <begin position="12"/>
        <end position="29"/>
    </location>
</feature>
<gene>
    <name evidence="3" type="ORF">CVD27_27365</name>
</gene>
<dbReference type="InterPro" id="IPR012334">
    <property type="entry name" value="Pectin_lyas_fold"/>
</dbReference>
<evidence type="ECO:0000313" key="4">
    <source>
        <dbReference type="Proteomes" id="UP000234950"/>
    </source>
</evidence>
<dbReference type="Gene3D" id="2.60.40.1080">
    <property type="match status" value="1"/>
</dbReference>
<sequence length="651" mass="71613">METNKRKRRKQLGLYSILLLLITVILLLLENRHLIVQNKVVGNVEKESISSISLDASSYSLKLKDSRRIPVIAKYSDGSSKNVSKRSVYSTSDKKIVSVNSTGLITAVAPGFASIQISYEGVAKTIAVSVSSKSLHVNVKDFGAYGNGKHDDTRAIQKAIDHAAAKGGGDVFIPKGTYILHPIFLKSKVNLVGESRDIVTLKLSNQASDDYTRVVNLINVSNVKIQSLTIDGNSKKHPKGIEHMHCIFAWDSKNIFIDNNRLIHAVGDGISISGSEKSSNKVIISNNILVDNHRSNIVLEQVNHLQIFNNTSTSKVGRPALHFEPWEKISFNDAKIWDNTFSSNTEGYCVQLEGGKDEGNFYYNVDFFRNKITCTAGQFLVMETKNAKVYQNMLNVASVYVWIKNEDLQIYNNNIHSRNGIVIEGTWGILSKGTQIFKNSIMTKGNGLSIAAGSQNTKIYQNSFTGTGKTGVYLFATATNITKTTVSDNTFKNFEYGIFTDYNYYDNKRITGLLVRGNTFANIDEYALYIKGTTSNVTFDKNKVVKASGVNILANDRLMSNILVSNNIISGGEQGIVQTQSGNGFLKSLTISGNIISNSTAKGDMYSTGAAIELAQNSIPPSNVLIKKNKLINNIRNFITVPKSLADSIKK</sequence>
<name>A0A2N5H6F4_9BACI</name>
<dbReference type="PANTHER" id="PTHR31339:SF9">
    <property type="entry name" value="PLASMIN AND FIBRONECTIN-BINDING PROTEIN A"/>
    <property type="match status" value="1"/>
</dbReference>
<dbReference type="SMART" id="SM00710">
    <property type="entry name" value="PbH1"/>
    <property type="match status" value="12"/>
</dbReference>
<dbReference type="PANTHER" id="PTHR31339">
    <property type="entry name" value="PECTIN LYASE-RELATED"/>
    <property type="match status" value="1"/>
</dbReference>
<dbReference type="InterPro" id="IPR039448">
    <property type="entry name" value="Beta_helix"/>
</dbReference>
<dbReference type="EMBL" id="PGVE01000107">
    <property type="protein sequence ID" value="PLS01103.1"/>
    <property type="molecule type" value="Genomic_DNA"/>
</dbReference>
<evidence type="ECO:0000259" key="2">
    <source>
        <dbReference type="SMART" id="SM00635"/>
    </source>
</evidence>
<dbReference type="InterPro" id="IPR008964">
    <property type="entry name" value="Invasin/intimin_cell_adhesion"/>
</dbReference>
<keyword evidence="4" id="KW-1185">Reference proteome</keyword>
<organism evidence="3 4">
    <name type="scientific">Neobacillus cucumis</name>
    <dbReference type="NCBI Taxonomy" id="1740721"/>
    <lineage>
        <taxon>Bacteria</taxon>
        <taxon>Bacillati</taxon>
        <taxon>Bacillota</taxon>
        <taxon>Bacilli</taxon>
        <taxon>Bacillales</taxon>
        <taxon>Bacillaceae</taxon>
        <taxon>Neobacillus</taxon>
    </lineage>
</organism>
<comment type="caution">
    <text evidence="3">The sequence shown here is derived from an EMBL/GenBank/DDBJ whole genome shotgun (WGS) entry which is preliminary data.</text>
</comment>
<dbReference type="InterPro" id="IPR024535">
    <property type="entry name" value="RHGA/B-epi-like_pectate_lyase"/>
</dbReference>
<dbReference type="Gene3D" id="2.160.20.10">
    <property type="entry name" value="Single-stranded right-handed beta-helix, Pectin lyase-like"/>
    <property type="match status" value="2"/>
</dbReference>
<dbReference type="AlphaFoldDB" id="A0A2N5H6F4"/>
<dbReference type="Pfam" id="PF12708">
    <property type="entry name" value="Pect-lyase_RHGA_epim"/>
    <property type="match status" value="1"/>
</dbReference>
<dbReference type="RefSeq" id="WP_101652381.1">
    <property type="nucleotide sequence ID" value="NZ_PGVE01000107.1"/>
</dbReference>
<dbReference type="OrthoDB" id="6502305at2"/>
<protein>
    <recommendedName>
        <fullName evidence="2">BIG2 domain-containing protein</fullName>
    </recommendedName>
</protein>
<dbReference type="InterPro" id="IPR051801">
    <property type="entry name" value="GH28_Enzymes"/>
</dbReference>
<keyword evidence="1" id="KW-0812">Transmembrane</keyword>
<dbReference type="SMART" id="SM00635">
    <property type="entry name" value="BID_2"/>
    <property type="match status" value="1"/>
</dbReference>